<dbReference type="Pfam" id="PF25472">
    <property type="entry name" value="DUF7902"/>
    <property type="match status" value="1"/>
</dbReference>
<proteinExistence type="predicted"/>
<feature type="coiled-coil region" evidence="1">
    <location>
        <begin position="482"/>
        <end position="509"/>
    </location>
</feature>
<feature type="domain" description="ATPase AAA-type core" evidence="2">
    <location>
        <begin position="1257"/>
        <end position="1291"/>
    </location>
</feature>
<dbReference type="InterPro" id="IPR027417">
    <property type="entry name" value="P-loop_NTPase"/>
</dbReference>
<dbReference type="Gene3D" id="3.40.50.300">
    <property type="entry name" value="P-loop containing nucleotide triphosphate hydrolases"/>
    <property type="match status" value="1"/>
</dbReference>
<evidence type="ECO:0000259" key="3">
    <source>
        <dbReference type="Pfam" id="PF12458"/>
    </source>
</evidence>
<comment type="caution">
    <text evidence="5">The sequence shown here is derived from an EMBL/GenBank/DDBJ whole genome shotgun (WGS) entry which is preliminary data.</text>
</comment>
<dbReference type="RefSeq" id="WP_311629372.1">
    <property type="nucleotide sequence ID" value="NZ_JAVREN010000005.1"/>
</dbReference>
<dbReference type="Proteomes" id="UP001183388">
    <property type="component" value="Unassembled WGS sequence"/>
</dbReference>
<evidence type="ECO:0000259" key="2">
    <source>
        <dbReference type="Pfam" id="PF00004"/>
    </source>
</evidence>
<gene>
    <name evidence="5" type="ORF">RM780_05195</name>
</gene>
<evidence type="ECO:0000256" key="1">
    <source>
        <dbReference type="SAM" id="Coils"/>
    </source>
</evidence>
<feature type="domain" description="DUF7902" evidence="4">
    <location>
        <begin position="575"/>
        <end position="659"/>
    </location>
</feature>
<dbReference type="Pfam" id="PF00004">
    <property type="entry name" value="AAA"/>
    <property type="match status" value="1"/>
</dbReference>
<dbReference type="InterPro" id="IPR020958">
    <property type="entry name" value="DUF3686"/>
</dbReference>
<accession>A0ABU2L4K9</accession>
<reference evidence="6" key="1">
    <citation type="submission" date="2023-07" db="EMBL/GenBank/DDBJ databases">
        <title>30 novel species of actinomycetes from the DSMZ collection.</title>
        <authorList>
            <person name="Nouioui I."/>
        </authorList>
    </citation>
    <scope>NUCLEOTIDE SEQUENCE [LARGE SCALE GENOMIC DNA]</scope>
    <source>
        <strain evidence="6">DSM 44917</strain>
    </source>
</reference>
<organism evidence="5 6">
    <name type="scientific">Streptomyces boetiae</name>
    <dbReference type="NCBI Taxonomy" id="3075541"/>
    <lineage>
        <taxon>Bacteria</taxon>
        <taxon>Bacillati</taxon>
        <taxon>Actinomycetota</taxon>
        <taxon>Actinomycetes</taxon>
        <taxon>Kitasatosporales</taxon>
        <taxon>Streptomycetaceae</taxon>
        <taxon>Streptomyces</taxon>
    </lineage>
</organism>
<dbReference type="EMBL" id="JAVREN010000005">
    <property type="protein sequence ID" value="MDT0306356.1"/>
    <property type="molecule type" value="Genomic_DNA"/>
</dbReference>
<evidence type="ECO:0000259" key="4">
    <source>
        <dbReference type="Pfam" id="PF25472"/>
    </source>
</evidence>
<feature type="domain" description="DUF3686" evidence="3">
    <location>
        <begin position="7"/>
        <end position="453"/>
    </location>
</feature>
<name>A0ABU2L4K9_9ACTN</name>
<feature type="coiled-coil region" evidence="1">
    <location>
        <begin position="803"/>
        <end position="830"/>
    </location>
</feature>
<evidence type="ECO:0000313" key="5">
    <source>
        <dbReference type="EMBL" id="MDT0306356.1"/>
    </source>
</evidence>
<evidence type="ECO:0000313" key="6">
    <source>
        <dbReference type="Proteomes" id="UP001183388"/>
    </source>
</evidence>
<dbReference type="InterPro" id="IPR003959">
    <property type="entry name" value="ATPase_AAA_core"/>
</dbReference>
<dbReference type="InterPro" id="IPR057224">
    <property type="entry name" value="DUF7902"/>
</dbReference>
<sequence length="1587" mass="169495">MTAAARDLAARAEELNARRVEAFGGGGLELAATATLETGEPALPRDLAHAGGLLLLAAHVPTGRDTLTLHRLGPEGEAAPAPEDAVPGLLDAPDFRRDLEELHRYFRGARLTRLRRSASRLLAVWSTGERESDIRVLRWRLHPDGRPAYEDAKGEREHLRPAPGGLAWTEAGRESHVPGPHPHIAVDGTLFVSTLGGRLTLKTANDTGRPDGVHHEPVEEPLQSLADAQVAHARVGPLLLLRVLPYNEPAPRHFVFNTRTGDLVRLDGIGQDCRALPEDQGIVFPGGYCLADAPAGAAARTFDIPGPPGEFAYESTVHAPNGEDVLYLFRARAAGDGRCLLLPYNLIRKEVAAPLSAQGHALLEDGTLALLRAATPEPGRVHPVQLWRTPFVSEAHAAGRPAGTGPLARIGNAELVRGVSRALTVARMATELAPGTAVFEGIVAACDGLADHHPWLRQEGLAALHEPLAEVRAAAAAVVEEYRRVAELRRQAEESLTAAEEEVTALLRRARGEAPRRAAGWVALLAELREAQGRAETLREVKYADPARVDALAGRLAESLAATGRRAVAALSRPDAFEETLAAVRQLAERAAAVDSVAHAAPLAGEIDAEAARLGTVTEVIGGLDIADATVRTGLLKRIGEVLGAVNRARAVLEGRRRELAEAEGRAEFAAEFALLGQSVVAALAAARTPEECDEHLGRLLLHVENLAARFAEHEDFAATLAERREEIHETFAARRQAALDERARHAQRLTGSAGRLLETVARRAAALETDAAVHAYFAGDPLVARIRATAGELREAGATVPADELEGRLTAARQEAVRALRDRADLRAADGTIRLGRHRFSVTTQPLDLTLVPHGADGLAFAVVGTDYRAPVREAGLAAAREFFDQPLVSESPAVYRAEHLAAGVLPAALAATASAEGPETGETVAALVRAAAESAFDEGYDRGVHDHDATVILTALLALHRSADLLRHPAPARAAAQLYWAHGCAPAERAALATRAQSLARAAATFGTAATTGAVQALTGELTAAVAAFGQRLAFPGPEADPAAAGAYLYDELARGGPDFAVGGGARALREEFRAALGGPGAKELTRELHALGEDLPGLAARAELLRAWLGAFARSCGLDEADLPEAVAVELCEGLVGHRPVDAGLTASAEGLLGSHPRVRGGRLTLRLDEFLTRTGEFRTTRVPAHRAFTRRRAALLEAERERLRLETHRPRVMPAFVRNRLIDEVYLPLIGDSLAKQLGGAGEERRTDSQGLLLLLSPPGYGKTTLMEYVAARLGLAFVRVDGPALGQGTTSLDPAAAPDAAARREVGKIGLALELGTNVLLHVDDIQHVSPELLQRFIPLTDAQRRVDGVRASDGAPATFDLRGKRFAVSMAGNPFTESGTRFRLPDMLANRADVWNLGDVLAGREELFALSHIENALTANPVLAPLAGRDRADTELLVRLARGDATASADRLSHPYAPAELERVLAVLRRLLHIQRTTLAVNAAYIASAGQDDATRTEPPFRLQGSYRNTNRLAERVVPVMNEAETEALIDDHYRAEARTLTTDAEANLLKLAELRGRLTPGQAARWERLKEDWRAHRASS</sequence>
<dbReference type="SUPFAM" id="SSF52540">
    <property type="entry name" value="P-loop containing nucleoside triphosphate hydrolases"/>
    <property type="match status" value="1"/>
</dbReference>
<keyword evidence="6" id="KW-1185">Reference proteome</keyword>
<keyword evidence="1" id="KW-0175">Coiled coil</keyword>
<dbReference type="Pfam" id="PF12458">
    <property type="entry name" value="DUF3686"/>
    <property type="match status" value="1"/>
</dbReference>
<protein>
    <submittedName>
        <fullName evidence="5">DNA repair ATPase</fullName>
    </submittedName>
</protein>